<evidence type="ECO:0000259" key="1">
    <source>
        <dbReference type="Pfam" id="PF13524"/>
    </source>
</evidence>
<evidence type="ECO:0000313" key="3">
    <source>
        <dbReference type="Proteomes" id="UP001548590"/>
    </source>
</evidence>
<sequence length="649" mass="72808">MQGNFSLPAGLVGRFAIVKLWPELKTAEDECIARISLAAKQLGIECIEIGPDGKWISDPSLNVSQGNVDFVIHLHYDTPKNYDAFSFVALWNPLRFYFEWGYERCSRNLTTHDDFISCGSEAADDHVYRMVRGEKTHLAPKFRVYHSTPGIVHLPTLGDQKLFYAGINWEAVSGGKSRHQEVLKRLDKTGNLRIYGPQMFHGIKVWAGYQSYVKEIPFDGISMIHEIAKAGIALVLSSPAHKKSGLMSTRLFESISAGAVIICDENPFARKHFGEALLYIDSRSPVDQMLADIERHIEWIKTNPAAAKALAVRAQEIFTQNFTLVKNISDLYLGLSDRRRALDERARGAGGAMGVNVFFLMPEFSRDVLIQHLESSKQTCTDVKPYLVLDSRIYDQNQSEIDQLIRDSGAHIELDIRDYSAAAIYPELRAARPLGEVIFDLIQKTPMDHAFMVVAPNESLQSRHVETLVSALRASRDVVCAATAAVLDQGEEVVRSVHELLDFGHVNKSGPTGYGRFIFRRGAIPEDVGTAIRYLHGRPLAVLTAGLEIKQLLAASIKIDVAQEFPARPWDDSEENEIIWSYNPAAFRIQTGFGPRPVAHPVARPSWVWSKGRLIKQFFSPKWIRAQCIAMKKQGVKARVRVLRRNFGL</sequence>
<organism evidence="2 3">
    <name type="scientific">Uliginosibacterium paludis</name>
    <dbReference type="NCBI Taxonomy" id="1615952"/>
    <lineage>
        <taxon>Bacteria</taxon>
        <taxon>Pseudomonadati</taxon>
        <taxon>Pseudomonadota</taxon>
        <taxon>Betaproteobacteria</taxon>
        <taxon>Rhodocyclales</taxon>
        <taxon>Zoogloeaceae</taxon>
        <taxon>Uliginosibacterium</taxon>
    </lineage>
</organism>
<dbReference type="Pfam" id="PF13524">
    <property type="entry name" value="Glyco_trans_1_2"/>
    <property type="match status" value="1"/>
</dbReference>
<name>A0ABV2CMS5_9RHOO</name>
<dbReference type="EMBL" id="JBEWLZ010000002">
    <property type="protein sequence ID" value="MET1489199.1"/>
    <property type="molecule type" value="Genomic_DNA"/>
</dbReference>
<proteinExistence type="predicted"/>
<accession>A0ABV2CMS5</accession>
<protein>
    <submittedName>
        <fullName evidence="2">Glycosyltransferase family 1 protein</fullName>
    </submittedName>
</protein>
<comment type="caution">
    <text evidence="2">The sequence shown here is derived from an EMBL/GenBank/DDBJ whole genome shotgun (WGS) entry which is preliminary data.</text>
</comment>
<dbReference type="RefSeq" id="WP_345924372.1">
    <property type="nucleotide sequence ID" value="NZ_JBDIVF010000001.1"/>
</dbReference>
<feature type="domain" description="Spore protein YkvP/CgeB glycosyl transferase-like" evidence="1">
    <location>
        <begin position="180"/>
        <end position="329"/>
    </location>
</feature>
<dbReference type="InterPro" id="IPR055259">
    <property type="entry name" value="YkvP/CgeB_Glyco_trans-like"/>
</dbReference>
<keyword evidence="3" id="KW-1185">Reference proteome</keyword>
<gene>
    <name evidence="2" type="ORF">ABVT11_05140</name>
</gene>
<reference evidence="2 3" key="1">
    <citation type="submission" date="2024-07" db="EMBL/GenBank/DDBJ databases">
        <title>Uliginosibacterium paludis KCTC:42655.</title>
        <authorList>
            <person name="Kim M.K."/>
        </authorList>
    </citation>
    <scope>NUCLEOTIDE SEQUENCE [LARGE SCALE GENOMIC DNA]</scope>
    <source>
        <strain evidence="2 3">KCTC 42655</strain>
    </source>
</reference>
<dbReference type="Proteomes" id="UP001548590">
    <property type="component" value="Unassembled WGS sequence"/>
</dbReference>
<evidence type="ECO:0000313" key="2">
    <source>
        <dbReference type="EMBL" id="MET1489199.1"/>
    </source>
</evidence>